<organism evidence="2 3">
    <name type="scientific">Linum tenue</name>
    <dbReference type="NCBI Taxonomy" id="586396"/>
    <lineage>
        <taxon>Eukaryota</taxon>
        <taxon>Viridiplantae</taxon>
        <taxon>Streptophyta</taxon>
        <taxon>Embryophyta</taxon>
        <taxon>Tracheophyta</taxon>
        <taxon>Spermatophyta</taxon>
        <taxon>Magnoliopsida</taxon>
        <taxon>eudicotyledons</taxon>
        <taxon>Gunneridae</taxon>
        <taxon>Pentapetalae</taxon>
        <taxon>rosids</taxon>
        <taxon>fabids</taxon>
        <taxon>Malpighiales</taxon>
        <taxon>Linaceae</taxon>
        <taxon>Linum</taxon>
    </lineage>
</organism>
<evidence type="ECO:0000313" key="3">
    <source>
        <dbReference type="Proteomes" id="UP001154282"/>
    </source>
</evidence>
<dbReference type="EMBL" id="CAMGYJ010000008">
    <property type="protein sequence ID" value="CAI0455748.1"/>
    <property type="molecule type" value="Genomic_DNA"/>
</dbReference>
<dbReference type="InterPro" id="IPR025558">
    <property type="entry name" value="DUF4283"/>
</dbReference>
<keyword evidence="3" id="KW-1185">Reference proteome</keyword>
<evidence type="ECO:0000259" key="1">
    <source>
        <dbReference type="Pfam" id="PF14111"/>
    </source>
</evidence>
<accession>A0AAV0NAY1</accession>
<dbReference type="AlphaFoldDB" id="A0AAV0NAY1"/>
<gene>
    <name evidence="2" type="ORF">LITE_LOCUS32481</name>
</gene>
<feature type="non-terminal residue" evidence="2">
    <location>
        <position position="191"/>
    </location>
</feature>
<dbReference type="InterPro" id="IPR040256">
    <property type="entry name" value="At4g02000-like"/>
</dbReference>
<dbReference type="Pfam" id="PF14111">
    <property type="entry name" value="DUF4283"/>
    <property type="match status" value="1"/>
</dbReference>
<evidence type="ECO:0000313" key="2">
    <source>
        <dbReference type="EMBL" id="CAI0455748.1"/>
    </source>
</evidence>
<proteinExistence type="predicted"/>
<dbReference type="PANTHER" id="PTHR31286:SF167">
    <property type="entry name" value="OS09G0268800 PROTEIN"/>
    <property type="match status" value="1"/>
</dbReference>
<comment type="caution">
    <text evidence="2">The sequence shown here is derived from an EMBL/GenBank/DDBJ whole genome shotgun (WGS) entry which is preliminary data.</text>
</comment>
<sequence length="191" mass="21782">MVRITEDQVVQFSLEEVQSAKFRASRSLLGRLFTDSFVTPAELREALITAWQIKGQLRVSIAKHGLFEIVLPSTEARVWVLKQTPWVVLDAILHLRTWSSTITLSTFEDLATAPFRVQLWNVREDCCTKQFGQKMAQATIGQVLESGVFASNETNEQFVKVRAVIDFTKPLRSQIMAASEELDTFWVNLKY</sequence>
<dbReference type="PANTHER" id="PTHR31286">
    <property type="entry name" value="GLYCINE-RICH CELL WALL STRUCTURAL PROTEIN 1.8-LIKE"/>
    <property type="match status" value="1"/>
</dbReference>
<name>A0AAV0NAY1_9ROSI</name>
<feature type="domain" description="DUF4283" evidence="1">
    <location>
        <begin position="25"/>
        <end position="104"/>
    </location>
</feature>
<reference evidence="2" key="1">
    <citation type="submission" date="2022-08" db="EMBL/GenBank/DDBJ databases">
        <authorList>
            <person name="Gutierrez-Valencia J."/>
        </authorList>
    </citation>
    <scope>NUCLEOTIDE SEQUENCE</scope>
</reference>
<protein>
    <recommendedName>
        <fullName evidence="1">DUF4283 domain-containing protein</fullName>
    </recommendedName>
</protein>
<dbReference type="Proteomes" id="UP001154282">
    <property type="component" value="Unassembled WGS sequence"/>
</dbReference>